<evidence type="ECO:0000256" key="3">
    <source>
        <dbReference type="ARBA" id="ARBA00022801"/>
    </source>
</evidence>
<dbReference type="PANTHER" id="PTHR12411">
    <property type="entry name" value="CYSTEINE PROTEASE FAMILY C1-RELATED"/>
    <property type="match status" value="1"/>
</dbReference>
<dbReference type="Proteomes" id="UP001151699">
    <property type="component" value="Chromosome A"/>
</dbReference>
<dbReference type="PRINTS" id="PR00705">
    <property type="entry name" value="PAPAIN"/>
</dbReference>
<evidence type="ECO:0000256" key="4">
    <source>
        <dbReference type="ARBA" id="ARBA00022807"/>
    </source>
</evidence>
<evidence type="ECO:0000256" key="2">
    <source>
        <dbReference type="ARBA" id="ARBA00022670"/>
    </source>
</evidence>
<evidence type="ECO:0000256" key="7">
    <source>
        <dbReference type="SAM" id="MobiDB-lite"/>
    </source>
</evidence>
<gene>
    <name evidence="10" type="primary">cfaD</name>
    <name evidence="10" type="ORF">Bhyg_02762</name>
</gene>
<feature type="region of interest" description="Disordered" evidence="7">
    <location>
        <begin position="602"/>
        <end position="646"/>
    </location>
</feature>
<organism evidence="10 11">
    <name type="scientific">Pseudolycoriella hygida</name>
    <dbReference type="NCBI Taxonomy" id="35572"/>
    <lineage>
        <taxon>Eukaryota</taxon>
        <taxon>Metazoa</taxon>
        <taxon>Ecdysozoa</taxon>
        <taxon>Arthropoda</taxon>
        <taxon>Hexapoda</taxon>
        <taxon>Insecta</taxon>
        <taxon>Pterygota</taxon>
        <taxon>Neoptera</taxon>
        <taxon>Endopterygota</taxon>
        <taxon>Diptera</taxon>
        <taxon>Nematocera</taxon>
        <taxon>Sciaroidea</taxon>
        <taxon>Sciaridae</taxon>
        <taxon>Pseudolycoriella</taxon>
    </lineage>
</organism>
<feature type="compositionally biased region" description="Polar residues" evidence="7">
    <location>
        <begin position="602"/>
        <end position="618"/>
    </location>
</feature>
<dbReference type="GO" id="GO:0006508">
    <property type="term" value="P:proteolysis"/>
    <property type="evidence" value="ECO:0007669"/>
    <property type="project" value="UniProtKB-KW"/>
</dbReference>
<dbReference type="InterPro" id="IPR025660">
    <property type="entry name" value="Pept_his_AS"/>
</dbReference>
<dbReference type="SMART" id="SM00848">
    <property type="entry name" value="Inhibitor_I29"/>
    <property type="match status" value="1"/>
</dbReference>
<dbReference type="Pfam" id="PF08246">
    <property type="entry name" value="Inhibitor_I29"/>
    <property type="match status" value="1"/>
</dbReference>
<comment type="similarity">
    <text evidence="1">Belongs to the peptidase C1 family.</text>
</comment>
<dbReference type="InterPro" id="IPR013128">
    <property type="entry name" value="Peptidase_C1A"/>
</dbReference>
<keyword evidence="4" id="KW-0788">Thiol protease</keyword>
<dbReference type="EMBL" id="WJQU01000001">
    <property type="protein sequence ID" value="KAJ6647539.1"/>
    <property type="molecule type" value="Genomic_DNA"/>
</dbReference>
<evidence type="ECO:0000259" key="8">
    <source>
        <dbReference type="SMART" id="SM00645"/>
    </source>
</evidence>
<keyword evidence="2" id="KW-0645">Protease</keyword>
<keyword evidence="6" id="KW-1015">Disulfide bond</keyword>
<dbReference type="FunFam" id="3.90.70.10:FF:000087">
    <property type="entry name" value="Counting factor associated protein D"/>
    <property type="match status" value="1"/>
</dbReference>
<dbReference type="GO" id="GO:0008234">
    <property type="term" value="F:cysteine-type peptidase activity"/>
    <property type="evidence" value="ECO:0007669"/>
    <property type="project" value="UniProtKB-KW"/>
</dbReference>
<keyword evidence="3" id="KW-0378">Hydrolase</keyword>
<feature type="compositionally biased region" description="Low complexity" evidence="7">
    <location>
        <begin position="626"/>
        <end position="646"/>
    </location>
</feature>
<dbReference type="InterPro" id="IPR000668">
    <property type="entry name" value="Peptidase_C1A_C"/>
</dbReference>
<evidence type="ECO:0000313" key="10">
    <source>
        <dbReference type="EMBL" id="KAJ6647539.1"/>
    </source>
</evidence>
<dbReference type="SMART" id="SM00645">
    <property type="entry name" value="Pept_C1"/>
    <property type="match status" value="1"/>
</dbReference>
<keyword evidence="11" id="KW-1185">Reference proteome</keyword>
<dbReference type="AlphaFoldDB" id="A0A9Q0NDV4"/>
<dbReference type="Gene3D" id="3.90.70.10">
    <property type="entry name" value="Cysteine proteinases"/>
    <property type="match status" value="1"/>
</dbReference>
<dbReference type="InterPro" id="IPR013201">
    <property type="entry name" value="Prot_inhib_I29"/>
</dbReference>
<evidence type="ECO:0000256" key="1">
    <source>
        <dbReference type="ARBA" id="ARBA00008455"/>
    </source>
</evidence>
<sequence>LALATKPPRWDDTYTVKGAINIPYAEIVEPFYAWYDKPSGRSRIDYYGGMVKTYQLNHYGDYGSSLKVAPVTTDDTLNKVTCLQVNGTAEYHIEPQTILPNCTDFTLAGTEDMLGQRCDKFVYEERIGQKKNTYTLWVRYKKSPKYPGSRMPIPVRYEMRGYNSLLGSHYDHYYLDYDYYSHDDIPNEVFEVDVDLTCVSFPGPGNGHYATFNPMKEYMHPHDYTHVDHEFKRFIGKHGRKYETAEEHERRKSNFMQNLRFIHSKNRAKLGFSLGVNHLSDKTNDELKALRGFRSSGVYNGGKPFPYDTSSSEFDSLPEQYDWRLFGAVTPVKDQSICGSCWSFGTIGAIEGAFFLRNGGNLVRLSQQALIDCSWGYGNNGCDGGEDFRAYQWMLKMGGVPTEEEYGGYLGQDGYCHVQNVSLHAPITGWVNVTAGDANALKIAMFKNGPISVAIDASHKTFSFYSHGVYFEPKCGNKVDELDHAVLAVGYGTMKGELYWLIKNSWSNYWGNDGYILMSARDNNCGDSKMNFSPFGNPFPGSIPGIHQFAASGALSTGATSVQDTANRYHSTNVNMPHFNQTHTPILSKFRSDDTINSNMNKYNGHTNQYTTPYTQQSEDNKRSVTTYPQSSATTTTTAQTTSQPPEISQDLCNAILQQQNDAKRVLQNVNTGWQSLTADYLSHLPASTLPLSLHHFLKYSAESIKKEAQNPLTVRQVNDN</sequence>
<dbReference type="InterPro" id="IPR000169">
    <property type="entry name" value="Pept_cys_AS"/>
</dbReference>
<protein>
    <submittedName>
        <fullName evidence="10">Counting factor associated protein D</fullName>
    </submittedName>
</protein>
<feature type="domain" description="Peptidase C1A papain C-terminal" evidence="8">
    <location>
        <begin position="317"/>
        <end position="535"/>
    </location>
</feature>
<evidence type="ECO:0000256" key="6">
    <source>
        <dbReference type="ARBA" id="ARBA00023157"/>
    </source>
</evidence>
<dbReference type="PROSITE" id="PS00639">
    <property type="entry name" value="THIOL_PROTEASE_HIS"/>
    <property type="match status" value="1"/>
</dbReference>
<dbReference type="InterPro" id="IPR025661">
    <property type="entry name" value="Pept_asp_AS"/>
</dbReference>
<dbReference type="InterPro" id="IPR039417">
    <property type="entry name" value="Peptidase_C1A_papain-like"/>
</dbReference>
<name>A0A9Q0NDV4_9DIPT</name>
<dbReference type="CDD" id="cd02248">
    <property type="entry name" value="Peptidase_C1A"/>
    <property type="match status" value="1"/>
</dbReference>
<evidence type="ECO:0000259" key="9">
    <source>
        <dbReference type="SMART" id="SM00848"/>
    </source>
</evidence>
<reference evidence="10" key="1">
    <citation type="submission" date="2022-07" db="EMBL/GenBank/DDBJ databases">
        <authorList>
            <person name="Trinca V."/>
            <person name="Uliana J.V.C."/>
            <person name="Torres T.T."/>
            <person name="Ward R.J."/>
            <person name="Monesi N."/>
        </authorList>
    </citation>
    <scope>NUCLEOTIDE SEQUENCE</scope>
    <source>
        <strain evidence="10">HSMRA1968</strain>
        <tissue evidence="10">Whole embryos</tissue>
    </source>
</reference>
<dbReference type="InterPro" id="IPR038765">
    <property type="entry name" value="Papain-like_cys_pep_sf"/>
</dbReference>
<dbReference type="OrthoDB" id="65740at2759"/>
<proteinExistence type="inferred from homology"/>
<dbReference type="PROSITE" id="PS00640">
    <property type="entry name" value="THIOL_PROTEASE_ASN"/>
    <property type="match status" value="1"/>
</dbReference>
<feature type="non-terminal residue" evidence="10">
    <location>
        <position position="1"/>
    </location>
</feature>
<dbReference type="PROSITE" id="PS00139">
    <property type="entry name" value="THIOL_PROTEASE_CYS"/>
    <property type="match status" value="1"/>
</dbReference>
<feature type="domain" description="Cathepsin propeptide inhibitor" evidence="9">
    <location>
        <begin position="231"/>
        <end position="287"/>
    </location>
</feature>
<dbReference type="Pfam" id="PF00112">
    <property type="entry name" value="Peptidase_C1"/>
    <property type="match status" value="1"/>
</dbReference>
<keyword evidence="5" id="KW-0865">Zymogen</keyword>
<dbReference type="SUPFAM" id="SSF54001">
    <property type="entry name" value="Cysteine proteinases"/>
    <property type="match status" value="1"/>
</dbReference>
<evidence type="ECO:0000256" key="5">
    <source>
        <dbReference type="ARBA" id="ARBA00023145"/>
    </source>
</evidence>
<accession>A0A9Q0NDV4</accession>
<comment type="caution">
    <text evidence="10">The sequence shown here is derived from an EMBL/GenBank/DDBJ whole genome shotgun (WGS) entry which is preliminary data.</text>
</comment>
<evidence type="ECO:0000313" key="11">
    <source>
        <dbReference type="Proteomes" id="UP001151699"/>
    </source>
</evidence>